<gene>
    <name evidence="1" type="ORF">HCN58_15815</name>
</gene>
<evidence type="ECO:0000313" key="2">
    <source>
        <dbReference type="Proteomes" id="UP000544122"/>
    </source>
</evidence>
<accession>A0A7Y4GS80</accession>
<dbReference type="Proteomes" id="UP000544122">
    <property type="component" value="Unassembled WGS sequence"/>
</dbReference>
<organism evidence="1 2">
    <name type="scientific">Bradyrhizobium australiense</name>
    <dbReference type="NCBI Taxonomy" id="2721161"/>
    <lineage>
        <taxon>Bacteria</taxon>
        <taxon>Pseudomonadati</taxon>
        <taxon>Pseudomonadota</taxon>
        <taxon>Alphaproteobacteria</taxon>
        <taxon>Hyphomicrobiales</taxon>
        <taxon>Nitrobacteraceae</taxon>
        <taxon>Bradyrhizobium</taxon>
    </lineage>
</organism>
<dbReference type="AlphaFoldDB" id="A0A7Y4GS80"/>
<comment type="caution">
    <text evidence="1">The sequence shown here is derived from an EMBL/GenBank/DDBJ whole genome shotgun (WGS) entry which is preliminary data.</text>
</comment>
<proteinExistence type="predicted"/>
<dbReference type="EMBL" id="JAAVLX010000004">
    <property type="protein sequence ID" value="NOJ41049.1"/>
    <property type="molecule type" value="Genomic_DNA"/>
</dbReference>
<dbReference type="SUPFAM" id="SSF53474">
    <property type="entry name" value="alpha/beta-Hydrolases"/>
    <property type="match status" value="1"/>
</dbReference>
<evidence type="ECO:0008006" key="3">
    <source>
        <dbReference type="Google" id="ProtNLM"/>
    </source>
</evidence>
<protein>
    <recommendedName>
        <fullName evidence="3">Alpha/beta hydrolase</fullName>
    </recommendedName>
</protein>
<evidence type="ECO:0000313" key="1">
    <source>
        <dbReference type="EMBL" id="NOJ41049.1"/>
    </source>
</evidence>
<dbReference type="RefSeq" id="WP_171580260.1">
    <property type="nucleotide sequence ID" value="NZ_JAAVLX010000004.1"/>
</dbReference>
<reference evidence="1 2" key="1">
    <citation type="submission" date="2020-03" db="EMBL/GenBank/DDBJ databases">
        <title>Bradyrhizobium diversity isolated from nodules of Indigofera sp.</title>
        <authorList>
            <person name="Klepa M."/>
            <person name="Helene L."/>
            <person name="Hungria M."/>
        </authorList>
    </citation>
    <scope>NUCLEOTIDE SEQUENCE [LARGE SCALE GENOMIC DNA]</scope>
    <source>
        <strain evidence="1 2">WSM 1791</strain>
    </source>
</reference>
<dbReference type="InterPro" id="IPR029058">
    <property type="entry name" value="AB_hydrolase_fold"/>
</dbReference>
<keyword evidence="2" id="KW-1185">Reference proteome</keyword>
<name>A0A7Y4GS80_9BRAD</name>
<sequence length="513" mass="57857">MDVAAAAIIDSAFPVVFHEFHGDVKDFYRAKPLQVASSTRPQMTSNSLQGEHNEANKPDLVYSLHGIRTNAFWQSQLAEKIKTDTGFEVGARNYMRFSSVMFVLKNIFAAKPLRLVEGDLLDLQERHRVSVIAHSFGTWLLFKALCENSKLRVHNIILCGSIFPRASSAWRQLKYGTGQISGKIVNFCGARDPFPALAELLSRDFGASGVVGAGDPSIEDSFHDFGHSGFLTTEFCAEYWINILASKPYTLQSAPVRRRWYIPVILWSAAHRGALLVTLSAIAILGYWLNRSEYACWWRACYVDVVRIHNFGSSTRQPGSPRRYVDQVTFEYTYNFNRSELVFRAPRDRNPVVTSLIGDNLERINPQESVEKLFTGDDTPSREYQKFKLPVRDRRANFSVEFANDSSEAPDGIEVFADRTIHNLKLQIFLPDQVSLSAPKGSFRKGVLIKRQPREDMENCQFDADGRSVSCTELNIPSSSGFYYCFDVKGWAGPQDIQEVKLSACRPSASPKK</sequence>